<proteinExistence type="predicted"/>
<dbReference type="OrthoDB" id="9968478at2"/>
<name>A0A2K4YA94_9MYCO</name>
<dbReference type="RefSeq" id="WP_096287117.1">
    <property type="nucleotide sequence ID" value="NZ_FXEG02000002.1"/>
</dbReference>
<protein>
    <submittedName>
        <fullName evidence="1">Uncharacterized protein</fullName>
    </submittedName>
</protein>
<dbReference type="EMBL" id="FXEG02000002">
    <property type="protein sequence ID" value="SOX53704.1"/>
    <property type="molecule type" value="Genomic_DNA"/>
</dbReference>
<evidence type="ECO:0000313" key="2">
    <source>
        <dbReference type="Proteomes" id="UP000236318"/>
    </source>
</evidence>
<organism evidence="1 2">
    <name type="scientific">Mycobacterium ahvazicum</name>
    <dbReference type="NCBI Taxonomy" id="1964395"/>
    <lineage>
        <taxon>Bacteria</taxon>
        <taxon>Bacillati</taxon>
        <taxon>Actinomycetota</taxon>
        <taxon>Actinomycetes</taxon>
        <taxon>Mycobacteriales</taxon>
        <taxon>Mycobacteriaceae</taxon>
        <taxon>Mycobacterium</taxon>
        <taxon>Mycobacterium simiae complex</taxon>
    </lineage>
</organism>
<dbReference type="Proteomes" id="UP000236318">
    <property type="component" value="Unassembled WGS sequence"/>
</dbReference>
<evidence type="ECO:0000313" key="1">
    <source>
        <dbReference type="EMBL" id="SOX53704.1"/>
    </source>
</evidence>
<dbReference type="AlphaFoldDB" id="A0A2K4YA94"/>
<reference evidence="1" key="1">
    <citation type="submission" date="2018-01" db="EMBL/GenBank/DDBJ databases">
        <authorList>
            <consortium name="Urmite Genomes"/>
        </authorList>
    </citation>
    <scope>NUCLEOTIDE SEQUENCE [LARGE SCALE GENOMIC DNA]</scope>
    <source>
        <strain evidence="1">AFP003</strain>
    </source>
</reference>
<comment type="caution">
    <text evidence="1">The sequence shown here is derived from an EMBL/GenBank/DDBJ whole genome shotgun (WGS) entry which is preliminary data.</text>
</comment>
<gene>
    <name evidence="1" type="ORF">MAAFP003_2378</name>
</gene>
<sequence>MRGVADLLNLRWRSTQLLIAHEKGDQAAVRSLHAAMRIEGLSPGDVADETALLLHQFGHRPVVVLREESNRVWRKLQALT</sequence>
<keyword evidence="2" id="KW-1185">Reference proteome</keyword>
<accession>A0A2K4YA94</accession>